<dbReference type="Proteomes" id="UP000032735">
    <property type="component" value="Chromosome"/>
</dbReference>
<feature type="transmembrane region" description="Helical" evidence="1">
    <location>
        <begin position="80"/>
        <end position="101"/>
    </location>
</feature>
<dbReference type="EMBL" id="FO704551">
    <property type="protein sequence ID" value="CDG21869.1"/>
    <property type="molecule type" value="Genomic_DNA"/>
</dbReference>
<accession>A0A068R4B4</accession>
<dbReference type="STRING" id="1354304.XPG1_2214"/>
<feature type="transmembrane region" description="Helical" evidence="1">
    <location>
        <begin position="122"/>
        <end position="146"/>
    </location>
</feature>
<dbReference type="NCBIfam" id="NF041043">
    <property type="entry name" value="BPSS1780_fam"/>
    <property type="match status" value="1"/>
</dbReference>
<protein>
    <recommendedName>
        <fullName evidence="4">Transmembrane protein</fullName>
    </recommendedName>
</protein>
<dbReference type="OrthoDB" id="5298483at2"/>
<name>A0A068R4B4_9GAMM</name>
<feature type="transmembrane region" description="Helical" evidence="1">
    <location>
        <begin position="54"/>
        <end position="74"/>
    </location>
</feature>
<dbReference type="KEGG" id="xpo:XPG1_2214"/>
<dbReference type="AlphaFoldDB" id="A0A068R4B4"/>
<keyword evidence="3" id="KW-1185">Reference proteome</keyword>
<feature type="transmembrane region" description="Helical" evidence="1">
    <location>
        <begin position="166"/>
        <end position="199"/>
    </location>
</feature>
<keyword evidence="1" id="KW-0472">Membrane</keyword>
<organism evidence="2 3">
    <name type="scientific">Xenorhabdus poinarii G6</name>
    <dbReference type="NCBI Taxonomy" id="1354304"/>
    <lineage>
        <taxon>Bacteria</taxon>
        <taxon>Pseudomonadati</taxon>
        <taxon>Pseudomonadota</taxon>
        <taxon>Gammaproteobacteria</taxon>
        <taxon>Enterobacterales</taxon>
        <taxon>Morganellaceae</taxon>
        <taxon>Xenorhabdus</taxon>
    </lineage>
</organism>
<gene>
    <name evidence="2" type="ORF">XPG1_2214</name>
</gene>
<evidence type="ECO:0000313" key="2">
    <source>
        <dbReference type="EMBL" id="CDG21869.1"/>
    </source>
</evidence>
<reference evidence="2 3" key="1">
    <citation type="submission" date="2013-07" db="EMBL/GenBank/DDBJ databases">
        <authorList>
            <person name="Genoscope - CEA"/>
        </authorList>
    </citation>
    <scope>NUCLEOTIDE SEQUENCE [LARGE SCALE GENOMIC DNA]</scope>
    <source>
        <strain evidence="2 3">G6</strain>
    </source>
</reference>
<evidence type="ECO:0000313" key="3">
    <source>
        <dbReference type="Proteomes" id="UP000032735"/>
    </source>
</evidence>
<sequence length="273" mass="29617">MDHQEINSTSGENVSLSKEKETFIPGGRAVGAGASIEWISNAWNMFKAQPLKWLLLYLTYSVSLLAFVVVSSILALIIPYLFFAIILILPVFTAGIIVASEEQRMTGELKIGSLFVGFKHKLGSLVAVGALTFGISILGLFASMLIGGVSLLQLFFLLQNSDPALLLGGISTLILAGVIMAIFSIIALAFSWFAPALIMINDLKFGEAVSMSLSAVKQNLLGGFIFFLLINVLMYISAIPFGLGLLITIPMYMATYYTTYRNIFYAPQVSKSE</sequence>
<feature type="transmembrane region" description="Helical" evidence="1">
    <location>
        <begin position="220"/>
        <end position="253"/>
    </location>
</feature>
<proteinExistence type="predicted"/>
<dbReference type="RefSeq" id="WP_045958930.1">
    <property type="nucleotide sequence ID" value="NZ_FO704551.1"/>
</dbReference>
<keyword evidence="1" id="KW-0812">Transmembrane</keyword>
<dbReference type="InterPro" id="IPR047798">
    <property type="entry name" value="BPSS1780-like"/>
</dbReference>
<evidence type="ECO:0008006" key="4">
    <source>
        <dbReference type="Google" id="ProtNLM"/>
    </source>
</evidence>
<evidence type="ECO:0000256" key="1">
    <source>
        <dbReference type="SAM" id="Phobius"/>
    </source>
</evidence>
<dbReference type="HOGENOM" id="CLU_072075_1_0_6"/>
<keyword evidence="1" id="KW-1133">Transmembrane helix</keyword>